<reference evidence="2" key="2">
    <citation type="journal article" date="2018" name="Plant J.">
        <title>The Sorghum bicolor reference genome: improved assembly, gene annotations, a transcriptome atlas, and signatures of genome organization.</title>
        <authorList>
            <person name="McCormick R.F."/>
            <person name="Truong S.K."/>
            <person name="Sreedasyam A."/>
            <person name="Jenkins J."/>
            <person name="Shu S."/>
            <person name="Sims D."/>
            <person name="Kennedy M."/>
            <person name="Amirebrahimi M."/>
            <person name="Weers B.D."/>
            <person name="McKinley B."/>
            <person name="Mattison A."/>
            <person name="Morishige D.T."/>
            <person name="Grimwood J."/>
            <person name="Schmutz J."/>
            <person name="Mullet J.E."/>
        </authorList>
    </citation>
    <scope>NUCLEOTIDE SEQUENCE [LARGE SCALE GENOMIC DNA]</scope>
    <source>
        <strain evidence="2">cv. BTx623</strain>
    </source>
</reference>
<accession>A0A1Z5SA94</accession>
<organism evidence="1 2">
    <name type="scientific">Sorghum bicolor</name>
    <name type="common">Sorghum</name>
    <name type="synonym">Sorghum vulgare</name>
    <dbReference type="NCBI Taxonomy" id="4558"/>
    <lineage>
        <taxon>Eukaryota</taxon>
        <taxon>Viridiplantae</taxon>
        <taxon>Streptophyta</taxon>
        <taxon>Embryophyta</taxon>
        <taxon>Tracheophyta</taxon>
        <taxon>Spermatophyta</taxon>
        <taxon>Magnoliopsida</taxon>
        <taxon>Liliopsida</taxon>
        <taxon>Poales</taxon>
        <taxon>Poaceae</taxon>
        <taxon>PACMAD clade</taxon>
        <taxon>Panicoideae</taxon>
        <taxon>Andropogonodae</taxon>
        <taxon>Andropogoneae</taxon>
        <taxon>Sorghinae</taxon>
        <taxon>Sorghum</taxon>
    </lineage>
</organism>
<dbReference type="AlphaFoldDB" id="A0A1Z5SA94"/>
<name>A0A1Z5SA94_SORBI</name>
<reference evidence="1 2" key="1">
    <citation type="journal article" date="2009" name="Nature">
        <title>The Sorghum bicolor genome and the diversification of grasses.</title>
        <authorList>
            <person name="Paterson A.H."/>
            <person name="Bowers J.E."/>
            <person name="Bruggmann R."/>
            <person name="Dubchak I."/>
            <person name="Grimwood J."/>
            <person name="Gundlach H."/>
            <person name="Haberer G."/>
            <person name="Hellsten U."/>
            <person name="Mitros T."/>
            <person name="Poliakov A."/>
            <person name="Schmutz J."/>
            <person name="Spannagl M."/>
            <person name="Tang H."/>
            <person name="Wang X."/>
            <person name="Wicker T."/>
            <person name="Bharti A.K."/>
            <person name="Chapman J."/>
            <person name="Feltus F.A."/>
            <person name="Gowik U."/>
            <person name="Grigoriev I.V."/>
            <person name="Lyons E."/>
            <person name="Maher C.A."/>
            <person name="Martis M."/>
            <person name="Narechania A."/>
            <person name="Otillar R.P."/>
            <person name="Penning B.W."/>
            <person name="Salamov A.A."/>
            <person name="Wang Y."/>
            <person name="Zhang L."/>
            <person name="Carpita N.C."/>
            <person name="Freeling M."/>
            <person name="Gingle A.R."/>
            <person name="Hash C.T."/>
            <person name="Keller B."/>
            <person name="Klein P."/>
            <person name="Kresovich S."/>
            <person name="McCann M.C."/>
            <person name="Ming R."/>
            <person name="Peterson D.G."/>
            <person name="Mehboob-ur-Rahman"/>
            <person name="Ware D."/>
            <person name="Westhoff P."/>
            <person name="Mayer K.F."/>
            <person name="Messing J."/>
            <person name="Rokhsar D.S."/>
        </authorList>
    </citation>
    <scope>NUCLEOTIDE SEQUENCE [LARGE SCALE GENOMIC DNA]</scope>
    <source>
        <strain evidence="2">cv. BTx623</strain>
    </source>
</reference>
<protein>
    <submittedName>
        <fullName evidence="1">Uncharacterized protein</fullName>
    </submittedName>
</protein>
<evidence type="ECO:0000313" key="2">
    <source>
        <dbReference type="Proteomes" id="UP000000768"/>
    </source>
</evidence>
<dbReference type="Proteomes" id="UP000000768">
    <property type="component" value="Chromosome 1"/>
</dbReference>
<dbReference type="Gramene" id="OQU92818">
    <property type="protein sequence ID" value="OQU92818"/>
    <property type="gene ID" value="SORBI_3001G420150"/>
</dbReference>
<proteinExistence type="predicted"/>
<dbReference type="EMBL" id="CM000760">
    <property type="protein sequence ID" value="OQU92818.1"/>
    <property type="molecule type" value="Genomic_DNA"/>
</dbReference>
<keyword evidence="2" id="KW-1185">Reference proteome</keyword>
<evidence type="ECO:0000313" key="1">
    <source>
        <dbReference type="EMBL" id="OQU92818.1"/>
    </source>
</evidence>
<gene>
    <name evidence="1" type="ORF">SORBI_3001G420150</name>
</gene>
<sequence>MRTLVGSFTRFAARNLFHPCGFAVKYCRTKFTHARNRKEGAPGTITVIRTRGINLKDGPAVSVSAKIQGKMLGFLSMELLLQSLRGMHL</sequence>
<dbReference type="InParanoid" id="A0A1Z5SA94"/>